<dbReference type="SUPFAM" id="SSF52743">
    <property type="entry name" value="Subtilisin-like"/>
    <property type="match status" value="1"/>
</dbReference>
<gene>
    <name evidence="1" type="ORF">TMSB3V08_LOCUS4982</name>
</gene>
<dbReference type="GO" id="GO:0006508">
    <property type="term" value="P:proteolysis"/>
    <property type="evidence" value="ECO:0007669"/>
    <property type="project" value="InterPro"/>
</dbReference>
<dbReference type="Gene3D" id="3.40.50.200">
    <property type="entry name" value="Peptidase S8/S53 domain"/>
    <property type="match status" value="1"/>
</dbReference>
<sequence length="400" mass="45201">MAAAAVNTDFPVWALLPKKETGVDSFLSKYPKYDGRGIKIAIFDSGVDPGAPGLQRCPARNSAIAYVACLPPPQNPTLRYLSTFYLDNVGGKKDEYEFALVLVKSDSWEQYVQEELRNIAWDIPFKIATEDDLDTEEARLLRDNFLLDDNVYPGDDDKDQVMARQDMMKEYDNREVIESVTQVETFKVIAEMKSKKALGPDGIKFEVLQKIIEQILPVLARCMTQGRVPNIWTQSEVIHQRSWRYVRGEAWIHDTRGEHKRKSFEGHEQNHKYRTVEVSAVYVAYKVIPSVLLVSIVGYGASAWVKQLGTCQKEDQEPSDEYTSKALWSLQDCSNGCAARNPWYLATQLRSQEEGGNVLVEERISRKGGGANQGGKEATPEHVVLECIFLAADREIMQIP</sequence>
<proteinExistence type="predicted"/>
<name>A0A7R9HMB8_9NEOP</name>
<dbReference type="InterPro" id="IPR036852">
    <property type="entry name" value="Peptidase_S8/S53_dom_sf"/>
</dbReference>
<dbReference type="AlphaFoldDB" id="A0A7R9HMB8"/>
<evidence type="ECO:0000313" key="1">
    <source>
        <dbReference type="EMBL" id="CAD7428169.1"/>
    </source>
</evidence>
<accession>A0A7R9HMB8</accession>
<organism evidence="1">
    <name type="scientific">Timema monikensis</name>
    <dbReference type="NCBI Taxonomy" id="170555"/>
    <lineage>
        <taxon>Eukaryota</taxon>
        <taxon>Metazoa</taxon>
        <taxon>Ecdysozoa</taxon>
        <taxon>Arthropoda</taxon>
        <taxon>Hexapoda</taxon>
        <taxon>Insecta</taxon>
        <taxon>Pterygota</taxon>
        <taxon>Neoptera</taxon>
        <taxon>Polyneoptera</taxon>
        <taxon>Phasmatodea</taxon>
        <taxon>Timematodea</taxon>
        <taxon>Timematoidea</taxon>
        <taxon>Timematidae</taxon>
        <taxon>Timema</taxon>
    </lineage>
</organism>
<reference evidence="1" key="1">
    <citation type="submission" date="2020-11" db="EMBL/GenBank/DDBJ databases">
        <authorList>
            <person name="Tran Van P."/>
        </authorList>
    </citation>
    <scope>NUCLEOTIDE SEQUENCE</scope>
</reference>
<protein>
    <submittedName>
        <fullName evidence="1">Uncharacterized protein</fullName>
    </submittedName>
</protein>
<dbReference type="GO" id="GO:0004252">
    <property type="term" value="F:serine-type endopeptidase activity"/>
    <property type="evidence" value="ECO:0007669"/>
    <property type="project" value="InterPro"/>
</dbReference>
<dbReference type="EMBL" id="OB793647">
    <property type="protein sequence ID" value="CAD7428169.1"/>
    <property type="molecule type" value="Genomic_DNA"/>
</dbReference>